<dbReference type="Pfam" id="PF12796">
    <property type="entry name" value="Ank_2"/>
    <property type="match status" value="2"/>
</dbReference>
<dbReference type="PRINTS" id="PR01415">
    <property type="entry name" value="ANKYRIN"/>
</dbReference>
<keyword evidence="2 3" id="KW-0040">ANK repeat</keyword>
<dbReference type="OrthoDB" id="426293at2759"/>
<keyword evidence="6" id="KW-1185">Reference proteome</keyword>
<feature type="repeat" description="ANK" evidence="3">
    <location>
        <begin position="191"/>
        <end position="223"/>
    </location>
</feature>
<dbReference type="SUPFAM" id="SSF48403">
    <property type="entry name" value="Ankyrin repeat"/>
    <property type="match status" value="1"/>
</dbReference>
<dbReference type="PROSITE" id="PS50088">
    <property type="entry name" value="ANK_REPEAT"/>
    <property type="match status" value="3"/>
</dbReference>
<reference evidence="5 6" key="1">
    <citation type="journal article" date="2013" name="PLoS ONE">
        <title>Predicting the Proteins of Angomonas deanei, Strigomonas culicis and Their Respective Endosymbionts Reveals New Aspects of the Trypanosomatidae Family.</title>
        <authorList>
            <person name="Motta M.C."/>
            <person name="Martins A.C."/>
            <person name="de Souza S.S."/>
            <person name="Catta-Preta C.M."/>
            <person name="Silva R."/>
            <person name="Klein C.C."/>
            <person name="de Almeida L.G."/>
            <person name="de Lima Cunha O."/>
            <person name="Ciapina L.P."/>
            <person name="Brocchi M."/>
            <person name="Colabardini A.C."/>
            <person name="de Araujo Lima B."/>
            <person name="Machado C.R."/>
            <person name="de Almeida Soares C.M."/>
            <person name="Probst C.M."/>
            <person name="de Menezes C.B."/>
            <person name="Thompson C.E."/>
            <person name="Bartholomeu D.C."/>
            <person name="Gradia D.F."/>
            <person name="Pavoni D.P."/>
            <person name="Grisard E.C."/>
            <person name="Fantinatti-Garboggini F."/>
            <person name="Marchini F.K."/>
            <person name="Rodrigues-Luiz G.F."/>
            <person name="Wagner G."/>
            <person name="Goldman G.H."/>
            <person name="Fietto J.L."/>
            <person name="Elias M.C."/>
            <person name="Goldman M.H."/>
            <person name="Sagot M.F."/>
            <person name="Pereira M."/>
            <person name="Stoco P.H."/>
            <person name="de Mendonca-Neto R.P."/>
            <person name="Teixeira S.M."/>
            <person name="Maciel T.E."/>
            <person name="de Oliveira Mendes T.A."/>
            <person name="Urmenyi T.P."/>
            <person name="de Souza W."/>
            <person name="Schenkman S."/>
            <person name="de Vasconcelos A.T."/>
        </authorList>
    </citation>
    <scope>NUCLEOTIDE SEQUENCE [LARGE SCALE GENOMIC DNA]</scope>
</reference>
<feature type="repeat" description="ANK" evidence="3">
    <location>
        <begin position="158"/>
        <end position="190"/>
    </location>
</feature>
<evidence type="ECO:0000256" key="1">
    <source>
        <dbReference type="ARBA" id="ARBA00022737"/>
    </source>
</evidence>
<dbReference type="EMBL" id="ATMH01002742">
    <property type="protein sequence ID" value="EPY32695.1"/>
    <property type="molecule type" value="Genomic_DNA"/>
</dbReference>
<dbReference type="GO" id="GO:0045944">
    <property type="term" value="P:positive regulation of transcription by RNA polymerase II"/>
    <property type="evidence" value="ECO:0007669"/>
    <property type="project" value="TreeGrafter"/>
</dbReference>
<gene>
    <name evidence="5" type="ORF">STCU_02742</name>
</gene>
<feature type="coiled-coil region" evidence="4">
    <location>
        <begin position="314"/>
        <end position="348"/>
    </location>
</feature>
<dbReference type="PROSITE" id="PS50297">
    <property type="entry name" value="ANK_REP_REGION"/>
    <property type="match status" value="3"/>
</dbReference>
<name>S9W9Y7_9TRYP</name>
<dbReference type="GO" id="GO:0005634">
    <property type="term" value="C:nucleus"/>
    <property type="evidence" value="ECO:0007669"/>
    <property type="project" value="TreeGrafter"/>
</dbReference>
<proteinExistence type="predicted"/>
<evidence type="ECO:0000256" key="3">
    <source>
        <dbReference type="PROSITE-ProRule" id="PRU00023"/>
    </source>
</evidence>
<dbReference type="Gene3D" id="1.25.40.20">
    <property type="entry name" value="Ankyrin repeat-containing domain"/>
    <property type="match status" value="2"/>
</dbReference>
<keyword evidence="4" id="KW-0175">Coiled coil</keyword>
<comment type="caution">
    <text evidence="5">The sequence shown here is derived from an EMBL/GenBank/DDBJ whole genome shotgun (WGS) entry which is preliminary data.</text>
</comment>
<dbReference type="PANTHER" id="PTHR24193:SF121">
    <property type="entry name" value="ADA2A-CONTAINING COMPLEX COMPONENT 3, ISOFORM D"/>
    <property type="match status" value="1"/>
</dbReference>
<organism evidence="5 6">
    <name type="scientific">Strigomonas culicis</name>
    <dbReference type="NCBI Taxonomy" id="28005"/>
    <lineage>
        <taxon>Eukaryota</taxon>
        <taxon>Discoba</taxon>
        <taxon>Euglenozoa</taxon>
        <taxon>Kinetoplastea</taxon>
        <taxon>Metakinetoplastina</taxon>
        <taxon>Trypanosomatida</taxon>
        <taxon>Trypanosomatidae</taxon>
        <taxon>Strigomonadinae</taxon>
        <taxon>Strigomonas</taxon>
    </lineage>
</organism>
<dbReference type="InterPro" id="IPR036770">
    <property type="entry name" value="Ankyrin_rpt-contain_sf"/>
</dbReference>
<evidence type="ECO:0000256" key="2">
    <source>
        <dbReference type="ARBA" id="ARBA00023043"/>
    </source>
</evidence>
<dbReference type="PANTHER" id="PTHR24193">
    <property type="entry name" value="ANKYRIN REPEAT PROTEIN"/>
    <property type="match status" value="1"/>
</dbReference>
<accession>S9W9Y7</accession>
<dbReference type="AlphaFoldDB" id="S9W9Y7"/>
<evidence type="ECO:0000313" key="5">
    <source>
        <dbReference type="EMBL" id="EPY32695.1"/>
    </source>
</evidence>
<sequence length="415" mass="45930">MTTTNLGVIGGPQGPKELLDAVRDAVVEGNLDTLERLSKDFLAINDNVSKCVDESGNTIAHLALGKNTTTLQFVVDELHVDINAPNLQGRTPLHEAVTHNYVECCQLLLDHGGDDTLQSATLSTPFHTAAACGSVDCMEVLLRHSEEPAAKVNELDKNHSSALHKCAFDGDVRVSRWLVEHGATVDTVDKQSLTPLLVAVKMGQKNVVEYLLSQGANSNQVDDHGNCGAHFCAMRCDTTILNLLLKAGATVKVQNSDFNNPLHLAAIHQRPDSKEWEELVADLLTAGCDPDQENASRKKPADYLNRGLKSLFSREEVQRRRAIEEESQRQLEKNIRDAEALRASWAAKITCEMEDAKRRDIEEGELLSWEAEDRRRADEDARTKMEAVLEMVRVKEEEVEKLKVLVEKAESKAAK</sequence>
<dbReference type="SMART" id="SM00248">
    <property type="entry name" value="ANK"/>
    <property type="match status" value="7"/>
</dbReference>
<keyword evidence="1" id="KW-0677">Repeat</keyword>
<dbReference type="Proteomes" id="UP000015354">
    <property type="component" value="Unassembled WGS sequence"/>
</dbReference>
<evidence type="ECO:0000313" key="6">
    <source>
        <dbReference type="Proteomes" id="UP000015354"/>
    </source>
</evidence>
<dbReference type="InterPro" id="IPR050663">
    <property type="entry name" value="Ankyrin-SOCS_Box"/>
</dbReference>
<dbReference type="InterPro" id="IPR002110">
    <property type="entry name" value="Ankyrin_rpt"/>
</dbReference>
<protein>
    <submittedName>
        <fullName evidence="5">Ankyrin repeat protein</fullName>
    </submittedName>
</protein>
<feature type="repeat" description="ANK" evidence="3">
    <location>
        <begin position="88"/>
        <end position="120"/>
    </location>
</feature>
<dbReference type="GO" id="GO:0000976">
    <property type="term" value="F:transcription cis-regulatory region binding"/>
    <property type="evidence" value="ECO:0007669"/>
    <property type="project" value="TreeGrafter"/>
</dbReference>
<evidence type="ECO:0000256" key="4">
    <source>
        <dbReference type="SAM" id="Coils"/>
    </source>
</evidence>